<dbReference type="SUPFAM" id="SSF47240">
    <property type="entry name" value="Ferritin-like"/>
    <property type="match status" value="1"/>
</dbReference>
<dbReference type="Proteomes" id="UP000245884">
    <property type="component" value="Unassembled WGS sequence"/>
</dbReference>
<evidence type="ECO:0000256" key="1">
    <source>
        <dbReference type="ARBA" id="ARBA00009303"/>
    </source>
</evidence>
<reference evidence="3 4" key="1">
    <citation type="journal article" date="2018" name="Mol. Biol. Evol.">
        <title>Broad Genomic Sampling Reveals a Smut Pathogenic Ancestry of the Fungal Clade Ustilaginomycotina.</title>
        <authorList>
            <person name="Kijpornyongpan T."/>
            <person name="Mondo S.J."/>
            <person name="Barry K."/>
            <person name="Sandor L."/>
            <person name="Lee J."/>
            <person name="Lipzen A."/>
            <person name="Pangilinan J."/>
            <person name="LaButti K."/>
            <person name="Hainaut M."/>
            <person name="Henrissat B."/>
            <person name="Grigoriev I.V."/>
            <person name="Spatafora J.W."/>
            <person name="Aime M.C."/>
        </authorList>
    </citation>
    <scope>NUCLEOTIDE SEQUENCE [LARGE SCALE GENOMIC DNA]</scope>
    <source>
        <strain evidence="3 4">MCA 5214</strain>
    </source>
</reference>
<dbReference type="PROSITE" id="PS00368">
    <property type="entry name" value="RIBORED_SMALL"/>
    <property type="match status" value="1"/>
</dbReference>
<gene>
    <name evidence="3" type="ORF">BDZ90DRAFT_229413</name>
</gene>
<sequence>MTAAIAPETPSKKVASSFADIDVNATPSKKAAPADADDFSEPAFLSKGKTAPTAAEVEKKSHVADDVVHGKFVGEVDLPEEDEPLLVESSRRFVLFPIRFHEIWQMYKKAEASFWTAEEIDLSKDMHDWDNKLNDNERHFISHVLAFFAASDGIVNENLVERFSSEVQAAEARCFYGFQIMMENIHSETYSLLIDTYIRDPAQREFLFDAVETIPVVKQKADWALRWISDKRATFAERLVAFAAVEGIFFSGSFASIFWLKKRGLMPGLTFSNELISRDEGLHTDFACLLFSHLKKRAHPDTVRAIIVEAVEIECVFLTDALPVALIGMNAKLMCQYIEFCADRLLVALGNDKHYNASNPFDFMENISLQGKTNFFEKKVAEYSKTGVARKEGDEGDGRQQNTHSFSLEEDF</sequence>
<dbReference type="GO" id="GO:0016491">
    <property type="term" value="F:oxidoreductase activity"/>
    <property type="evidence" value="ECO:0007669"/>
    <property type="project" value="InterPro"/>
</dbReference>
<dbReference type="OrthoDB" id="10248373at2759"/>
<feature type="region of interest" description="Disordered" evidence="2">
    <location>
        <begin position="387"/>
        <end position="412"/>
    </location>
</feature>
<protein>
    <submittedName>
        <fullName evidence="3">Uncharacterized protein</fullName>
    </submittedName>
</protein>
<evidence type="ECO:0000313" key="4">
    <source>
        <dbReference type="Proteomes" id="UP000245884"/>
    </source>
</evidence>
<dbReference type="InterPro" id="IPR033909">
    <property type="entry name" value="RNR_small"/>
</dbReference>
<dbReference type="CDD" id="cd01049">
    <property type="entry name" value="RNRR2"/>
    <property type="match status" value="1"/>
</dbReference>
<evidence type="ECO:0000256" key="2">
    <source>
        <dbReference type="SAM" id="MobiDB-lite"/>
    </source>
</evidence>
<dbReference type="Pfam" id="PF00268">
    <property type="entry name" value="Ribonuc_red_sm"/>
    <property type="match status" value="1"/>
</dbReference>
<feature type="compositionally biased region" description="Basic and acidic residues" evidence="2">
    <location>
        <begin position="389"/>
        <end position="398"/>
    </location>
</feature>
<name>A0A316UYL6_9BASI</name>
<accession>A0A316UYL6</accession>
<proteinExistence type="inferred from homology"/>
<dbReference type="PANTHER" id="PTHR23409">
    <property type="entry name" value="RIBONUCLEOSIDE-DIPHOSPHATE REDUCTASE SMALL CHAIN"/>
    <property type="match status" value="1"/>
</dbReference>
<keyword evidence="4" id="KW-1185">Reference proteome</keyword>
<organism evidence="3 4">
    <name type="scientific">Jaminaea rosea</name>
    <dbReference type="NCBI Taxonomy" id="1569628"/>
    <lineage>
        <taxon>Eukaryota</taxon>
        <taxon>Fungi</taxon>
        <taxon>Dikarya</taxon>
        <taxon>Basidiomycota</taxon>
        <taxon>Ustilaginomycotina</taxon>
        <taxon>Exobasidiomycetes</taxon>
        <taxon>Microstromatales</taxon>
        <taxon>Microstromatales incertae sedis</taxon>
        <taxon>Jaminaea</taxon>
    </lineage>
</organism>
<evidence type="ECO:0000313" key="3">
    <source>
        <dbReference type="EMBL" id="PWN30390.1"/>
    </source>
</evidence>
<dbReference type="InterPro" id="IPR000358">
    <property type="entry name" value="RNR_small_fam"/>
</dbReference>
<dbReference type="GO" id="GO:0009263">
    <property type="term" value="P:deoxyribonucleotide biosynthetic process"/>
    <property type="evidence" value="ECO:0007669"/>
    <property type="project" value="InterPro"/>
</dbReference>
<dbReference type="GeneID" id="37026871"/>
<dbReference type="InterPro" id="IPR030475">
    <property type="entry name" value="RNR_small_AS"/>
</dbReference>
<comment type="similarity">
    <text evidence="1">Belongs to the ribonucleoside diphosphate reductase small chain family.</text>
</comment>
<dbReference type="EMBL" id="KZ819662">
    <property type="protein sequence ID" value="PWN30390.1"/>
    <property type="molecule type" value="Genomic_DNA"/>
</dbReference>
<dbReference type="InterPro" id="IPR012348">
    <property type="entry name" value="RNR-like"/>
</dbReference>
<dbReference type="InterPro" id="IPR009078">
    <property type="entry name" value="Ferritin-like_SF"/>
</dbReference>
<dbReference type="Gene3D" id="1.10.620.20">
    <property type="entry name" value="Ribonucleotide Reductase, subunit A"/>
    <property type="match status" value="1"/>
</dbReference>
<dbReference type="STRING" id="1569628.A0A316UYL6"/>
<dbReference type="RefSeq" id="XP_025365002.1">
    <property type="nucleotide sequence ID" value="XM_025505048.1"/>
</dbReference>
<dbReference type="AlphaFoldDB" id="A0A316UYL6"/>
<feature type="region of interest" description="Disordered" evidence="2">
    <location>
        <begin position="27"/>
        <end position="51"/>
    </location>
</feature>
<dbReference type="PANTHER" id="PTHR23409:SF18">
    <property type="entry name" value="RIBONUCLEOSIDE-DIPHOSPHATE REDUCTASE SUBUNIT M2"/>
    <property type="match status" value="1"/>
</dbReference>